<keyword evidence="5" id="KW-1185">Reference proteome</keyword>
<evidence type="ECO:0000256" key="1">
    <source>
        <dbReference type="ARBA" id="ARBA00006611"/>
    </source>
</evidence>
<dbReference type="InterPro" id="IPR027417">
    <property type="entry name" value="P-loop_NTPase"/>
</dbReference>
<dbReference type="SUPFAM" id="SSF52540">
    <property type="entry name" value="P-loop containing nucleoside triphosphate hydrolases"/>
    <property type="match status" value="1"/>
</dbReference>
<evidence type="ECO:0000313" key="4">
    <source>
        <dbReference type="EMBL" id="MVZ98241.1"/>
    </source>
</evidence>
<sequence>MTVRPDFAAARTKEKVAESYLEAYFAPLQPWLNQDDVTEVLINRPGEIWIERAGPGKMERFLVPQIDSRLIERLATQIARVNNQGVNRENPLLSAVLEDGARVQVIAPSATRGDWVIAIRRHKIKAMPLSAFSDKLAPASEPAIMLAKSDPIAFLQQAIHARKTILISGGTSTGKTSFLNALLAEVPMSERIVLVEDTPEIRLSHPNSVGLVAMKGDMGVARINTNDLLQAALRLRPDRIVLGELRGSESVSFLRAINTGHPGSFSTIHANSPRGAIEQLALMVMQSGIGLSRQDVIEYARFVIDIVVQLERQEGKRGISSIVVTRDLEL</sequence>
<keyword evidence="2" id="KW-0067">ATP-binding</keyword>
<dbReference type="OrthoDB" id="9810761at2"/>
<dbReference type="InterPro" id="IPR050921">
    <property type="entry name" value="T4SS_GSP_E_ATPase"/>
</dbReference>
<dbReference type="EMBL" id="SDWJ01000002">
    <property type="protein sequence ID" value="MVZ98241.1"/>
    <property type="molecule type" value="Genomic_DNA"/>
</dbReference>
<comment type="caution">
    <text evidence="4">The sequence shown here is derived from an EMBL/GenBank/DDBJ whole genome shotgun (WGS) entry which is preliminary data.</text>
</comment>
<dbReference type="Proteomes" id="UP000471147">
    <property type="component" value="Unassembled WGS sequence"/>
</dbReference>
<evidence type="ECO:0000259" key="3">
    <source>
        <dbReference type="Pfam" id="PF00437"/>
    </source>
</evidence>
<proteinExistence type="inferred from homology"/>
<dbReference type="Gene3D" id="3.30.450.90">
    <property type="match status" value="1"/>
</dbReference>
<evidence type="ECO:0000313" key="5">
    <source>
        <dbReference type="Proteomes" id="UP000471147"/>
    </source>
</evidence>
<dbReference type="InterPro" id="IPR014155">
    <property type="entry name" value="VirB11"/>
</dbReference>
<accession>A0A6I4LYW3</accession>
<gene>
    <name evidence="4" type="primary">virB11</name>
    <name evidence="4" type="ORF">EUU23_11105</name>
</gene>
<protein>
    <recommendedName>
        <fullName evidence="2">Type IV secretion system protein</fullName>
    </recommendedName>
</protein>
<dbReference type="Pfam" id="PF00437">
    <property type="entry name" value="T2SSE"/>
    <property type="match status" value="1"/>
</dbReference>
<feature type="domain" description="Bacterial type II secretion system protein E" evidence="3">
    <location>
        <begin position="26"/>
        <end position="288"/>
    </location>
</feature>
<dbReference type="AlphaFoldDB" id="A0A6I4LYW3"/>
<organism evidence="4 5">
    <name type="scientific">Sphingorhabdus profundilacus</name>
    <dbReference type="NCBI Taxonomy" id="2509718"/>
    <lineage>
        <taxon>Bacteria</taxon>
        <taxon>Pseudomonadati</taxon>
        <taxon>Pseudomonadota</taxon>
        <taxon>Alphaproteobacteria</taxon>
        <taxon>Sphingomonadales</taxon>
        <taxon>Sphingomonadaceae</taxon>
        <taxon>Sphingorhabdus</taxon>
    </lineage>
</organism>
<dbReference type="GO" id="GO:0016887">
    <property type="term" value="F:ATP hydrolysis activity"/>
    <property type="evidence" value="ECO:0007669"/>
    <property type="project" value="InterPro"/>
</dbReference>
<keyword evidence="2" id="KW-0547">Nucleotide-binding</keyword>
<name>A0A6I4LYW3_9SPHN</name>
<dbReference type="GO" id="GO:0005524">
    <property type="term" value="F:ATP binding"/>
    <property type="evidence" value="ECO:0007669"/>
    <property type="project" value="UniProtKB-UniRule"/>
</dbReference>
<dbReference type="CDD" id="cd01130">
    <property type="entry name" value="VirB11-like_ATPase"/>
    <property type="match status" value="1"/>
</dbReference>
<dbReference type="PANTHER" id="PTHR30486:SF6">
    <property type="entry name" value="TYPE IV PILUS RETRACTATION ATPASE PILT"/>
    <property type="match status" value="1"/>
</dbReference>
<comment type="function">
    <text evidence="2">Part of the Type IV secretion system.</text>
</comment>
<dbReference type="GO" id="GO:0043684">
    <property type="term" value="C:type IV secretion system complex"/>
    <property type="evidence" value="ECO:0007669"/>
    <property type="project" value="UniProtKB-UniRule"/>
</dbReference>
<dbReference type="NCBIfam" id="TIGR02788">
    <property type="entry name" value="VirB11"/>
    <property type="match status" value="1"/>
</dbReference>
<dbReference type="Gene3D" id="3.40.50.300">
    <property type="entry name" value="P-loop containing nucleotide triphosphate hydrolases"/>
    <property type="match status" value="1"/>
</dbReference>
<comment type="similarity">
    <text evidence="1 2">Belongs to the GSP E family.</text>
</comment>
<dbReference type="GO" id="GO:0044097">
    <property type="term" value="P:secretion by the type IV secretion system"/>
    <property type="evidence" value="ECO:0007669"/>
    <property type="project" value="InterPro"/>
</dbReference>
<dbReference type="PANTHER" id="PTHR30486">
    <property type="entry name" value="TWITCHING MOTILITY PROTEIN PILT"/>
    <property type="match status" value="1"/>
</dbReference>
<keyword evidence="2" id="KW-0963">Cytoplasm</keyword>
<evidence type="ECO:0000256" key="2">
    <source>
        <dbReference type="RuleBase" id="RU366071"/>
    </source>
</evidence>
<reference evidence="4 5" key="1">
    <citation type="submission" date="2019-01" db="EMBL/GenBank/DDBJ databases">
        <title>Sphingorhabdus lacus sp.nov., isolated from an oligotrophic freshwater lake.</title>
        <authorList>
            <person name="Park M."/>
        </authorList>
    </citation>
    <scope>NUCLEOTIDE SEQUENCE [LARGE SCALE GENOMIC DNA]</scope>
    <source>
        <strain evidence="4 5">IMCC26285</strain>
    </source>
</reference>
<dbReference type="GO" id="GO:0005737">
    <property type="term" value="C:cytoplasm"/>
    <property type="evidence" value="ECO:0007669"/>
    <property type="project" value="UniProtKB-SubCell"/>
</dbReference>
<comment type="subcellular location">
    <subcellularLocation>
        <location evidence="2">Cytoplasm</location>
    </subcellularLocation>
</comment>
<dbReference type="InterPro" id="IPR001482">
    <property type="entry name" value="T2SS/T4SS_dom"/>
</dbReference>